<name>A2YT38_ORYSI</name>
<keyword evidence="1" id="KW-1133">Transmembrane helix</keyword>
<reference evidence="2 3" key="1">
    <citation type="journal article" date="2005" name="PLoS Biol.">
        <title>The genomes of Oryza sativa: a history of duplications.</title>
        <authorList>
            <person name="Yu J."/>
            <person name="Wang J."/>
            <person name="Lin W."/>
            <person name="Li S."/>
            <person name="Li H."/>
            <person name="Zhou J."/>
            <person name="Ni P."/>
            <person name="Dong W."/>
            <person name="Hu S."/>
            <person name="Zeng C."/>
            <person name="Zhang J."/>
            <person name="Zhang Y."/>
            <person name="Li R."/>
            <person name="Xu Z."/>
            <person name="Li S."/>
            <person name="Li X."/>
            <person name="Zheng H."/>
            <person name="Cong L."/>
            <person name="Lin L."/>
            <person name="Yin J."/>
            <person name="Geng J."/>
            <person name="Li G."/>
            <person name="Shi J."/>
            <person name="Liu J."/>
            <person name="Lv H."/>
            <person name="Li J."/>
            <person name="Wang J."/>
            <person name="Deng Y."/>
            <person name="Ran L."/>
            <person name="Shi X."/>
            <person name="Wang X."/>
            <person name="Wu Q."/>
            <person name="Li C."/>
            <person name="Ren X."/>
            <person name="Wang J."/>
            <person name="Wang X."/>
            <person name="Li D."/>
            <person name="Liu D."/>
            <person name="Zhang X."/>
            <person name="Ji Z."/>
            <person name="Zhao W."/>
            <person name="Sun Y."/>
            <person name="Zhang Z."/>
            <person name="Bao J."/>
            <person name="Han Y."/>
            <person name="Dong L."/>
            <person name="Ji J."/>
            <person name="Chen P."/>
            <person name="Wu S."/>
            <person name="Liu J."/>
            <person name="Xiao Y."/>
            <person name="Bu D."/>
            <person name="Tan J."/>
            <person name="Yang L."/>
            <person name="Ye C."/>
            <person name="Zhang J."/>
            <person name="Xu J."/>
            <person name="Zhou Y."/>
            <person name="Yu Y."/>
            <person name="Zhang B."/>
            <person name="Zhuang S."/>
            <person name="Wei H."/>
            <person name="Liu B."/>
            <person name="Lei M."/>
            <person name="Yu H."/>
            <person name="Li Y."/>
            <person name="Xu H."/>
            <person name="Wei S."/>
            <person name="He X."/>
            <person name="Fang L."/>
            <person name="Zhang Z."/>
            <person name="Zhang Y."/>
            <person name="Huang X."/>
            <person name="Su Z."/>
            <person name="Tong W."/>
            <person name="Li J."/>
            <person name="Tong Z."/>
            <person name="Li S."/>
            <person name="Ye J."/>
            <person name="Wang L."/>
            <person name="Fang L."/>
            <person name="Lei T."/>
            <person name="Chen C."/>
            <person name="Chen H."/>
            <person name="Xu Z."/>
            <person name="Li H."/>
            <person name="Huang H."/>
            <person name="Zhang F."/>
            <person name="Xu H."/>
            <person name="Li N."/>
            <person name="Zhao C."/>
            <person name="Li S."/>
            <person name="Dong L."/>
            <person name="Huang Y."/>
            <person name="Li L."/>
            <person name="Xi Y."/>
            <person name="Qi Q."/>
            <person name="Li W."/>
            <person name="Zhang B."/>
            <person name="Hu W."/>
            <person name="Zhang Y."/>
            <person name="Tian X."/>
            <person name="Jiao Y."/>
            <person name="Liang X."/>
            <person name="Jin J."/>
            <person name="Gao L."/>
            <person name="Zheng W."/>
            <person name="Hao B."/>
            <person name="Liu S."/>
            <person name="Wang W."/>
            <person name="Yuan L."/>
            <person name="Cao M."/>
            <person name="McDermott J."/>
            <person name="Samudrala R."/>
            <person name="Wang J."/>
            <person name="Wong G.K."/>
            <person name="Yang H."/>
        </authorList>
    </citation>
    <scope>NUCLEOTIDE SEQUENCE [LARGE SCALE GENOMIC DNA]</scope>
    <source>
        <strain evidence="3">cv. 93-11</strain>
    </source>
</reference>
<feature type="transmembrane region" description="Helical" evidence="1">
    <location>
        <begin position="102"/>
        <end position="127"/>
    </location>
</feature>
<proteinExistence type="predicted"/>
<evidence type="ECO:0000313" key="3">
    <source>
        <dbReference type="Proteomes" id="UP000007015"/>
    </source>
</evidence>
<feature type="transmembrane region" description="Helical" evidence="1">
    <location>
        <begin position="273"/>
        <end position="304"/>
    </location>
</feature>
<feature type="transmembrane region" description="Helical" evidence="1">
    <location>
        <begin position="29"/>
        <end position="48"/>
    </location>
</feature>
<dbReference type="PANTHER" id="PTHR34483">
    <property type="entry name" value="OS09G0129800 PROTEIN"/>
    <property type="match status" value="1"/>
</dbReference>
<dbReference type="EMBL" id="CM000133">
    <property type="protein sequence ID" value="EAZ06249.1"/>
    <property type="molecule type" value="Genomic_DNA"/>
</dbReference>
<organism evidence="2 3">
    <name type="scientific">Oryza sativa subsp. indica</name>
    <name type="common">Rice</name>
    <dbReference type="NCBI Taxonomy" id="39946"/>
    <lineage>
        <taxon>Eukaryota</taxon>
        <taxon>Viridiplantae</taxon>
        <taxon>Streptophyta</taxon>
        <taxon>Embryophyta</taxon>
        <taxon>Tracheophyta</taxon>
        <taxon>Spermatophyta</taxon>
        <taxon>Magnoliopsida</taxon>
        <taxon>Liliopsida</taxon>
        <taxon>Poales</taxon>
        <taxon>Poaceae</taxon>
        <taxon>BOP clade</taxon>
        <taxon>Oryzoideae</taxon>
        <taxon>Oryzeae</taxon>
        <taxon>Oryzinae</taxon>
        <taxon>Oryza</taxon>
        <taxon>Oryza sativa</taxon>
    </lineage>
</organism>
<dbReference type="Gramene" id="BGIOSGA027340-TA">
    <property type="protein sequence ID" value="BGIOSGA027340-PA"/>
    <property type="gene ID" value="BGIOSGA027340"/>
</dbReference>
<evidence type="ECO:0000313" key="2">
    <source>
        <dbReference type="EMBL" id="EAZ06249.1"/>
    </source>
</evidence>
<dbReference type="PANTHER" id="PTHR34483:SF7">
    <property type="entry name" value="TRANSMEMBRANE PROTEIN"/>
    <property type="match status" value="1"/>
</dbReference>
<sequence length="323" mass="33240">METNARKRSLLLSTGIIGEGLRLPALNPALFAVVFALAVANATVYVLTYSVRVQPIATSIVFDGAGALWDVDPASFGVDFERGFLVEHLGGRGRLWRLAPPAAVFAVCNVVVGSVVWVIAAFAAVAVCSGKAPRTFGELLRKARSPLMVAAAANVAGTACVGAIAASALPLATAFLLRERLPPALALVDVVFVCAVYAAHRCVDFVCAVGVVVAAEEPGCDGAAAALRHAWRLAAMEPAEAASFVLVMPAVAGAASPFFVVVAAAAAASAPASVAWCALLGLVYVVVSGAAQVVSVCAVTVFYYECRLRCKEVDSLHSDEPDV</sequence>
<dbReference type="HOGENOM" id="CLU_056842_0_0_1"/>
<protein>
    <submittedName>
        <fullName evidence="2">Uncharacterized protein</fullName>
    </submittedName>
</protein>
<feature type="transmembrane region" description="Helical" evidence="1">
    <location>
        <begin position="241"/>
        <end position="267"/>
    </location>
</feature>
<keyword evidence="3" id="KW-1185">Reference proteome</keyword>
<gene>
    <name evidence="2" type="ORF">OsI_28486</name>
</gene>
<dbReference type="AlphaFoldDB" id="A2YT38"/>
<dbReference type="Proteomes" id="UP000007015">
    <property type="component" value="Chromosome 8"/>
</dbReference>
<keyword evidence="1" id="KW-0472">Membrane</keyword>
<evidence type="ECO:0000256" key="1">
    <source>
        <dbReference type="SAM" id="Phobius"/>
    </source>
</evidence>
<feature type="transmembrane region" description="Helical" evidence="1">
    <location>
        <begin position="147"/>
        <end position="169"/>
    </location>
</feature>
<keyword evidence="1" id="KW-0812">Transmembrane</keyword>
<accession>A2YT38</accession>